<organism evidence="1 2">
    <name type="scientific">Rheinheimera lutimaris</name>
    <dbReference type="NCBI Taxonomy" id="2740584"/>
    <lineage>
        <taxon>Bacteria</taxon>
        <taxon>Pseudomonadati</taxon>
        <taxon>Pseudomonadota</taxon>
        <taxon>Gammaproteobacteria</taxon>
        <taxon>Chromatiales</taxon>
        <taxon>Chromatiaceae</taxon>
        <taxon>Rheinheimera</taxon>
    </lineage>
</organism>
<dbReference type="InterPro" id="IPR010836">
    <property type="entry name" value="SapC"/>
</dbReference>
<sequence length="248" mass="27803">MTQHVLLNNIDHQDTRVLHCFAAEYGDNLCSVPVFATEFGALQHEYAILAQHNQQDDSFQAVALLGLAAEENLYLNPQHANGWDGRYIPALIEKGPFRIGFQQQAGQTEPEAVVHIDLAHPKVNRQYGQQLFLSHGGNSPYLQHIADTLQRIHRGTALTGPLFNAFGRLNLLQPVNIEYSLQNGEKHRLNGYYCINSDALARLRGPELEQLHQAGFLQQAFAMQSSLRHISSLIERKNQLLRAAAQPV</sequence>
<dbReference type="Pfam" id="PF07277">
    <property type="entry name" value="SapC"/>
    <property type="match status" value="1"/>
</dbReference>
<accession>A0A7Y5ANV3</accession>
<evidence type="ECO:0000313" key="1">
    <source>
        <dbReference type="EMBL" id="NRQ41832.1"/>
    </source>
</evidence>
<keyword evidence="2" id="KW-1185">Reference proteome</keyword>
<dbReference type="RefSeq" id="WP_173500077.1">
    <property type="nucleotide sequence ID" value="NZ_JABSOD010000003.1"/>
</dbReference>
<name>A0A7Y5ANV3_9GAMM</name>
<evidence type="ECO:0000313" key="2">
    <source>
        <dbReference type="Proteomes" id="UP000523161"/>
    </source>
</evidence>
<comment type="caution">
    <text evidence="1">The sequence shown here is derived from an EMBL/GenBank/DDBJ whole genome shotgun (WGS) entry which is preliminary data.</text>
</comment>
<dbReference type="EMBL" id="JABSOD010000003">
    <property type="protein sequence ID" value="NRQ41832.1"/>
    <property type="molecule type" value="Genomic_DNA"/>
</dbReference>
<dbReference type="Proteomes" id="UP000523161">
    <property type="component" value="Unassembled WGS sequence"/>
</dbReference>
<gene>
    <name evidence="1" type="ORF">HRH59_04500</name>
</gene>
<protein>
    <submittedName>
        <fullName evidence="1">SapC family protein</fullName>
    </submittedName>
</protein>
<reference evidence="1 2" key="1">
    <citation type="submission" date="2020-06" db="EMBL/GenBank/DDBJ databases">
        <title>Rheinheimera sp. nov., a marine bacterium isolated from coastal.</title>
        <authorList>
            <person name="Yu Q."/>
            <person name="Qi Y."/>
            <person name="Pu J."/>
        </authorList>
    </citation>
    <scope>NUCLEOTIDE SEQUENCE [LARGE SCALE GENOMIC DNA]</scope>
    <source>
        <strain evidence="1 2">YQF-2</strain>
    </source>
</reference>
<proteinExistence type="predicted"/>
<dbReference type="AlphaFoldDB" id="A0A7Y5ANV3"/>